<dbReference type="Proteomes" id="UP000608850">
    <property type="component" value="Unassembled WGS sequence"/>
</dbReference>
<dbReference type="InterPro" id="IPR011008">
    <property type="entry name" value="Dimeric_a/b-barrel"/>
</dbReference>
<dbReference type="InterPro" id="IPR055828">
    <property type="entry name" value="DUF7405"/>
</dbReference>
<dbReference type="RefSeq" id="WP_188878330.1">
    <property type="nucleotide sequence ID" value="NZ_BMOQ01000004.1"/>
</dbReference>
<comment type="caution">
    <text evidence="2">The sequence shown here is derived from an EMBL/GenBank/DDBJ whole genome shotgun (WGS) entry which is preliminary data.</text>
</comment>
<proteinExistence type="predicted"/>
<gene>
    <name evidence="2" type="ORF">GCM10009021_16960</name>
</gene>
<evidence type="ECO:0000256" key="1">
    <source>
        <dbReference type="SAM" id="MobiDB-lite"/>
    </source>
</evidence>
<feature type="region of interest" description="Disordered" evidence="1">
    <location>
        <begin position="201"/>
        <end position="227"/>
    </location>
</feature>
<evidence type="ECO:0000313" key="2">
    <source>
        <dbReference type="EMBL" id="GGN16873.1"/>
    </source>
</evidence>
<dbReference type="SUPFAM" id="SSF54909">
    <property type="entry name" value="Dimeric alpha+beta barrel"/>
    <property type="match status" value="1"/>
</dbReference>
<dbReference type="PROSITE" id="PS51257">
    <property type="entry name" value="PROKAR_LIPOPROTEIN"/>
    <property type="match status" value="1"/>
</dbReference>
<keyword evidence="3" id="KW-1185">Reference proteome</keyword>
<sequence>MSDGPNRGIERRAFVKSALAIGGASALAACLDRGGGDADVPTGSPDARPERQHAWTDALARDDHGNVVEPTHRLMLLLDYEGEGAPTDSDRQQVERALSTLDRAYAWSHDGLLSTMAYSPAYFERFDASLPASVDLPAPEALASFEDPTLDAPDALLYLASDHAHVLLAAEQALTGEEDALNGVDVAASLRGVFSVTERRTGFKGDGTPADNQDADGVPTSHPVSEDAPLYMGFKSGYEKTQPPEERVTIQDGPFAGGTTQHASYMRLNLQQWYEQDDRRQRVGKMFCPYHAENDVVEGTGDNLGTDAGMDKAKPAGQAAEEDGLVGHNQKMVDVREDGRPIILRRDFDSTDGGHAGLHFVSFQRAIDDFVATREAMTGADLATDSPVGQRTNNGILQYMDVANRGNYLVPPRSERSLPTPTGDGGA</sequence>
<dbReference type="OrthoDB" id="212084at2157"/>
<evidence type="ECO:0000313" key="3">
    <source>
        <dbReference type="Proteomes" id="UP000608850"/>
    </source>
</evidence>
<organism evidence="2 3">
    <name type="scientific">Halarchaeum nitratireducens</name>
    <dbReference type="NCBI Taxonomy" id="489913"/>
    <lineage>
        <taxon>Archaea</taxon>
        <taxon>Methanobacteriati</taxon>
        <taxon>Methanobacteriota</taxon>
        <taxon>Stenosarchaea group</taxon>
        <taxon>Halobacteria</taxon>
        <taxon>Halobacteriales</taxon>
        <taxon>Halobacteriaceae</taxon>
    </lineage>
</organism>
<reference evidence="2 3" key="1">
    <citation type="journal article" date="2019" name="Int. J. Syst. Evol. Microbiol.">
        <title>The Global Catalogue of Microorganisms (GCM) 10K type strain sequencing project: providing services to taxonomists for standard genome sequencing and annotation.</title>
        <authorList>
            <consortium name="The Broad Institute Genomics Platform"/>
            <consortium name="The Broad Institute Genome Sequencing Center for Infectious Disease"/>
            <person name="Wu L."/>
            <person name="Ma J."/>
        </authorList>
    </citation>
    <scope>NUCLEOTIDE SEQUENCE [LARGE SCALE GENOMIC DNA]</scope>
    <source>
        <strain evidence="2 3">JCM 16331</strain>
    </source>
</reference>
<accession>A0A830GAT7</accession>
<dbReference type="Pfam" id="PF24152">
    <property type="entry name" value="DUF7405"/>
    <property type="match status" value="1"/>
</dbReference>
<dbReference type="PROSITE" id="PS51318">
    <property type="entry name" value="TAT"/>
    <property type="match status" value="1"/>
</dbReference>
<dbReference type="EMBL" id="BMOQ01000004">
    <property type="protein sequence ID" value="GGN16873.1"/>
    <property type="molecule type" value="Genomic_DNA"/>
</dbReference>
<name>A0A830GAT7_9EURY</name>
<dbReference type="InterPro" id="IPR006311">
    <property type="entry name" value="TAT_signal"/>
</dbReference>
<dbReference type="AlphaFoldDB" id="A0A830GAT7"/>
<protein>
    <submittedName>
        <fullName evidence="2">Tat pathway signal protein</fullName>
    </submittedName>
</protein>